<dbReference type="InterPro" id="IPR007110">
    <property type="entry name" value="Ig-like_dom"/>
</dbReference>
<dbReference type="PANTHER" id="PTHR11422:SF5">
    <property type="entry name" value="DIVERSE IMMUNOGLOBULIN DOMAIN-CONTAINING PROTEIN 1.1 ISOFORM X1-RELATED"/>
    <property type="match status" value="1"/>
</dbReference>
<dbReference type="GO" id="GO:0070374">
    <property type="term" value="P:positive regulation of ERK1 and ERK2 cascade"/>
    <property type="evidence" value="ECO:0007669"/>
    <property type="project" value="TreeGrafter"/>
</dbReference>
<dbReference type="Ensembl" id="ENSAOCT00000016442.2">
    <property type="protein sequence ID" value="ENSAOCP00000009549.1"/>
    <property type="gene ID" value="ENSAOCG00000013683.2"/>
</dbReference>
<dbReference type="GO" id="GO:0009897">
    <property type="term" value="C:external side of plasma membrane"/>
    <property type="evidence" value="ECO:0007669"/>
    <property type="project" value="TreeGrafter"/>
</dbReference>
<dbReference type="Gene3D" id="2.60.40.10">
    <property type="entry name" value="Immunoglobulins"/>
    <property type="match status" value="1"/>
</dbReference>
<dbReference type="PROSITE" id="PS50835">
    <property type="entry name" value="IG_LIKE"/>
    <property type="match status" value="1"/>
</dbReference>
<evidence type="ECO:0000313" key="4">
    <source>
        <dbReference type="Proteomes" id="UP001501940"/>
    </source>
</evidence>
<proteinExistence type="predicted"/>
<dbReference type="OMA" id="NNRRWRC"/>
<dbReference type="GeneTree" id="ENSGT00940000174101"/>
<keyword evidence="1" id="KW-0812">Transmembrane</keyword>
<organism evidence="3 4">
    <name type="scientific">Amphiprion ocellaris</name>
    <name type="common">Clown anemonefish</name>
    <dbReference type="NCBI Taxonomy" id="80972"/>
    <lineage>
        <taxon>Eukaryota</taxon>
        <taxon>Metazoa</taxon>
        <taxon>Chordata</taxon>
        <taxon>Craniata</taxon>
        <taxon>Vertebrata</taxon>
        <taxon>Euteleostomi</taxon>
        <taxon>Actinopterygii</taxon>
        <taxon>Neopterygii</taxon>
        <taxon>Teleostei</taxon>
        <taxon>Neoteleostei</taxon>
        <taxon>Acanthomorphata</taxon>
        <taxon>Ovalentaria</taxon>
        <taxon>Pomacentridae</taxon>
        <taxon>Amphiprion</taxon>
    </lineage>
</organism>
<reference evidence="3 4" key="1">
    <citation type="submission" date="2022-01" db="EMBL/GenBank/DDBJ databases">
        <title>A chromosome-scale genome assembly of the false clownfish, Amphiprion ocellaris.</title>
        <authorList>
            <person name="Ryu T."/>
        </authorList>
    </citation>
    <scope>NUCLEOTIDE SEQUENCE [LARGE SCALE GENOMIC DNA]</scope>
</reference>
<dbReference type="PANTHER" id="PTHR11422">
    <property type="entry name" value="T-CELL SURFACE GLYCOPROTEIN CD4"/>
    <property type="match status" value="1"/>
</dbReference>
<evidence type="ECO:0000259" key="2">
    <source>
        <dbReference type="PROSITE" id="PS50835"/>
    </source>
</evidence>
<feature type="transmembrane region" description="Helical" evidence="1">
    <location>
        <begin position="249"/>
        <end position="270"/>
    </location>
</feature>
<dbReference type="GO" id="GO:1990782">
    <property type="term" value="F:protein tyrosine kinase binding"/>
    <property type="evidence" value="ECO:0007669"/>
    <property type="project" value="TreeGrafter"/>
</dbReference>
<dbReference type="SUPFAM" id="SSF48726">
    <property type="entry name" value="Immunoglobulin"/>
    <property type="match status" value="1"/>
</dbReference>
<evidence type="ECO:0000313" key="3">
    <source>
        <dbReference type="Ensembl" id="ENSAOCP00000009549.1"/>
    </source>
</evidence>
<keyword evidence="1" id="KW-0472">Membrane</keyword>
<dbReference type="GO" id="GO:0042289">
    <property type="term" value="F:MHC class II protein binding"/>
    <property type="evidence" value="ECO:0007669"/>
    <property type="project" value="TreeGrafter"/>
</dbReference>
<keyword evidence="1" id="KW-1133">Transmembrane helix</keyword>
<sequence length="290" mass="32401">VILVSLVTLFGLVILVSLVTLFGLDAVFVYSCLGGEVILPCNRVNQDQNQNQSCSLVSWTFYRGGQVSFVQEVRGGQVWAESERCGRLSVGFDCSLRLQRLQVYDAGSYMCLQHDQVTSDIYLSLLSLSAASSIIELQPGEHLRLTCVLHTYYDAGSCRYSSMFSLSWMEEDGGEHLLDDDRLNSRCNISLLLQLQPEDDGHRFNCQVDPTRTSRPAFVRFTSSFLFQNPPAVQNQNPVAEDCPVPLPVSRLLLCLVLPVLVVSVGLFTWRLDHKKVQKSEAAMELQVLS</sequence>
<dbReference type="InterPro" id="IPR036179">
    <property type="entry name" value="Ig-like_dom_sf"/>
</dbReference>
<name>A0A3Q1BAL4_AMPOC</name>
<dbReference type="InterPro" id="IPR013783">
    <property type="entry name" value="Ig-like_fold"/>
</dbReference>
<dbReference type="GO" id="GO:0045121">
    <property type="term" value="C:membrane raft"/>
    <property type="evidence" value="ECO:0007669"/>
    <property type="project" value="TreeGrafter"/>
</dbReference>
<dbReference type="Proteomes" id="UP001501940">
    <property type="component" value="Chromosome 7"/>
</dbReference>
<accession>A0A3Q1BAL4</accession>
<dbReference type="GO" id="GO:0042110">
    <property type="term" value="P:T cell activation"/>
    <property type="evidence" value="ECO:0007669"/>
    <property type="project" value="TreeGrafter"/>
</dbReference>
<protein>
    <recommendedName>
        <fullName evidence="2">Ig-like domain-containing protein</fullName>
    </recommendedName>
</protein>
<reference evidence="3" key="3">
    <citation type="submission" date="2025-09" db="UniProtKB">
        <authorList>
            <consortium name="Ensembl"/>
        </authorList>
    </citation>
    <scope>IDENTIFICATION</scope>
</reference>
<feature type="domain" description="Ig-like" evidence="2">
    <location>
        <begin position="126"/>
        <end position="222"/>
    </location>
</feature>
<dbReference type="AlphaFoldDB" id="A0A3Q1BAL4"/>
<dbReference type="GO" id="GO:0035723">
    <property type="term" value="P:interleukin-15-mediated signaling pathway"/>
    <property type="evidence" value="ECO:0007669"/>
    <property type="project" value="TreeGrafter"/>
</dbReference>
<keyword evidence="4" id="KW-1185">Reference proteome</keyword>
<reference evidence="3" key="2">
    <citation type="submission" date="2025-08" db="UniProtKB">
        <authorList>
            <consortium name="Ensembl"/>
        </authorList>
    </citation>
    <scope>IDENTIFICATION</scope>
</reference>
<evidence type="ECO:0000256" key="1">
    <source>
        <dbReference type="SAM" id="Phobius"/>
    </source>
</evidence>